<feature type="compositionally biased region" description="Gly residues" evidence="1">
    <location>
        <begin position="592"/>
        <end position="605"/>
    </location>
</feature>
<sequence>MSTEPSNPHSAVPPPSPPLIMETASSDVLLTRGAHDTLTAIAFSASSKALTRFAMDEVYMAVEGVAMLVGLVEAVREEMTTDLPPAERNALVRFDLVRQRVKYLLVAQDTDPGRLAHLLSQCRHVLPGADDLLFPHLIRLRVLDCTVETLAQMNLLLAPGLTYIKLRAVRGCSEYGVLSTLADKCPKLKQAHFGLGDPTDPKYQSACSDFIMASTNLEAIDMPLDCVALLHLSRLPRMRELCITHMYPDALALLNEQPDEHVYPDGIFAALKMLVVKADIQSILALLEAIRGESADSLRLEFIELDIFPTPEDDNLISELYTQFLTRNEVVEHLGVHMELAPTPHDAPPPHPATYDLRFTSHLFHLTLTPGPGHEFDDDAVHHFLRYGPLGELDLLRAPGRGPHPPLPTIQSLIEVARVGEDGLDTLSLAINVRSEDLTAFFESQESGTDLILGQLTLTIWDVGASVIEQDDIVRMATFLAQLFPLLAEIYSSEWDEEFWDPMAAASPVKDKGKGKGKARASHPGAAAERDDEFYREMSLRWKEVNNMLAMYRATEQPTGFSDDEGMGYEDFGYDMGIEPASPATLVNQGASGSGSGEGSSGASGSGARFVAKEYGFLTERRG</sequence>
<evidence type="ECO:0000313" key="2">
    <source>
        <dbReference type="EMBL" id="KAF7305573.1"/>
    </source>
</evidence>
<evidence type="ECO:0000313" key="3">
    <source>
        <dbReference type="Proteomes" id="UP000613580"/>
    </source>
</evidence>
<proteinExistence type="predicted"/>
<accession>A0A8H6SUM5</accession>
<organism evidence="2 3">
    <name type="scientific">Mycena chlorophos</name>
    <name type="common">Agaric fungus</name>
    <name type="synonym">Agaricus chlorophos</name>
    <dbReference type="NCBI Taxonomy" id="658473"/>
    <lineage>
        <taxon>Eukaryota</taxon>
        <taxon>Fungi</taxon>
        <taxon>Dikarya</taxon>
        <taxon>Basidiomycota</taxon>
        <taxon>Agaricomycotina</taxon>
        <taxon>Agaricomycetes</taxon>
        <taxon>Agaricomycetidae</taxon>
        <taxon>Agaricales</taxon>
        <taxon>Marasmiineae</taxon>
        <taxon>Mycenaceae</taxon>
        <taxon>Mycena</taxon>
    </lineage>
</organism>
<feature type="region of interest" description="Disordered" evidence="1">
    <location>
        <begin position="583"/>
        <end position="607"/>
    </location>
</feature>
<name>A0A8H6SUM5_MYCCL</name>
<keyword evidence="3" id="KW-1185">Reference proteome</keyword>
<dbReference type="OrthoDB" id="3255541at2759"/>
<dbReference type="EMBL" id="JACAZE010000010">
    <property type="protein sequence ID" value="KAF7305573.1"/>
    <property type="molecule type" value="Genomic_DNA"/>
</dbReference>
<feature type="region of interest" description="Disordered" evidence="1">
    <location>
        <begin position="507"/>
        <end position="528"/>
    </location>
</feature>
<dbReference type="AlphaFoldDB" id="A0A8H6SUM5"/>
<evidence type="ECO:0000256" key="1">
    <source>
        <dbReference type="SAM" id="MobiDB-lite"/>
    </source>
</evidence>
<comment type="caution">
    <text evidence="2">The sequence shown here is derived from an EMBL/GenBank/DDBJ whole genome shotgun (WGS) entry which is preliminary data.</text>
</comment>
<protein>
    <submittedName>
        <fullName evidence="2">Uncharacterized protein</fullName>
    </submittedName>
</protein>
<gene>
    <name evidence="2" type="ORF">HMN09_00810500</name>
</gene>
<dbReference type="Proteomes" id="UP000613580">
    <property type="component" value="Unassembled WGS sequence"/>
</dbReference>
<reference evidence="2" key="1">
    <citation type="submission" date="2020-05" db="EMBL/GenBank/DDBJ databases">
        <title>Mycena genomes resolve the evolution of fungal bioluminescence.</title>
        <authorList>
            <person name="Tsai I.J."/>
        </authorList>
    </citation>
    <scope>NUCLEOTIDE SEQUENCE</scope>
    <source>
        <strain evidence="2">110903Hualien_Pintung</strain>
    </source>
</reference>